<dbReference type="EnsemblPlants" id="Pp3c9_11110V3.1">
    <property type="protein sequence ID" value="Pp3c9_11110V3.1"/>
    <property type="gene ID" value="Pp3c9_11110"/>
</dbReference>
<dbReference type="Gramene" id="Pp3c9_11110V3.1">
    <property type="protein sequence ID" value="Pp3c9_11110V3.1"/>
    <property type="gene ID" value="Pp3c9_11110"/>
</dbReference>
<dbReference type="OrthoDB" id="421075at2759"/>
<evidence type="ECO:0008006" key="7">
    <source>
        <dbReference type="Google" id="ProtNLM"/>
    </source>
</evidence>
<name>A0A2K1K2U0_PHYPA</name>
<keyword evidence="1" id="KW-0677">Repeat</keyword>
<dbReference type="InterPro" id="IPR019734">
    <property type="entry name" value="TPR_rpt"/>
</dbReference>
<dbReference type="InterPro" id="IPR011990">
    <property type="entry name" value="TPR-like_helical_dom_sf"/>
</dbReference>
<evidence type="ECO:0000313" key="5">
    <source>
        <dbReference type="EnsemblPlants" id="Pp3c9_11110V3.1"/>
    </source>
</evidence>
<dbReference type="RefSeq" id="XP_024384706.1">
    <property type="nucleotide sequence ID" value="XM_024528938.2"/>
</dbReference>
<evidence type="ECO:0000313" key="4">
    <source>
        <dbReference type="EMBL" id="PNR48092.1"/>
    </source>
</evidence>
<dbReference type="SMART" id="SM00028">
    <property type="entry name" value="TPR"/>
    <property type="match status" value="12"/>
</dbReference>
<protein>
    <recommendedName>
        <fullName evidence="7">Tetratricopeptide repeat protein 37</fullName>
    </recommendedName>
</protein>
<evidence type="ECO:0000313" key="6">
    <source>
        <dbReference type="Proteomes" id="UP000006727"/>
    </source>
</evidence>
<accession>A0A2K1K2U0</accession>
<dbReference type="SUPFAM" id="SSF48452">
    <property type="entry name" value="TPR-like"/>
    <property type="match status" value="4"/>
</dbReference>
<evidence type="ECO:0000256" key="1">
    <source>
        <dbReference type="ARBA" id="ARBA00022737"/>
    </source>
</evidence>
<dbReference type="FunCoup" id="A0A2K1K2U0">
    <property type="interactions" value="3024"/>
</dbReference>
<dbReference type="Pfam" id="PF13432">
    <property type="entry name" value="TPR_16"/>
    <property type="match status" value="1"/>
</dbReference>
<dbReference type="SUPFAM" id="SSF81901">
    <property type="entry name" value="HCP-like"/>
    <property type="match status" value="1"/>
</dbReference>
<dbReference type="KEGG" id="ppp:112286737"/>
<dbReference type="GO" id="GO:0000956">
    <property type="term" value="P:nuclear-transcribed mRNA catabolic process"/>
    <property type="evidence" value="ECO:0000318"/>
    <property type="project" value="GO_Central"/>
</dbReference>
<reference evidence="5" key="3">
    <citation type="submission" date="2020-12" db="UniProtKB">
        <authorList>
            <consortium name="EnsemblPlants"/>
        </authorList>
    </citation>
    <scope>IDENTIFICATION</scope>
</reference>
<dbReference type="GeneID" id="112286737"/>
<dbReference type="Proteomes" id="UP000006727">
    <property type="component" value="Chromosome 9"/>
</dbReference>
<dbReference type="PaxDb" id="3218-PP1S29_308V6.2"/>
<dbReference type="STRING" id="3218.A0A2K1K2U0"/>
<keyword evidence="6" id="KW-1185">Reference proteome</keyword>
<proteinExistence type="predicted"/>
<dbReference type="PANTHER" id="PTHR15704">
    <property type="entry name" value="SUPERKILLER 3 PROTEIN-RELATED"/>
    <property type="match status" value="1"/>
</dbReference>
<keyword evidence="2 3" id="KW-0802">TPR repeat</keyword>
<gene>
    <name evidence="5" type="primary">LOC112286737</name>
    <name evidence="4" type="ORF">PHYPA_012565</name>
</gene>
<dbReference type="Pfam" id="PF13181">
    <property type="entry name" value="TPR_8"/>
    <property type="match status" value="2"/>
</dbReference>
<evidence type="ECO:0000256" key="3">
    <source>
        <dbReference type="PROSITE-ProRule" id="PRU00339"/>
    </source>
</evidence>
<dbReference type="InterPro" id="IPR039226">
    <property type="entry name" value="Ski3/TTC37"/>
</dbReference>
<sequence length="1623" mass="179470">MEDAKAALLRAAEQALEQKNFPDVVKNCKQILKQDRASYGAYVLLAKALQGTNHFPQALVALRKAVEQDKSALPAWLAFMDLYEASAEFDKFLEACNTVRQITQTSGDMKNFASCTERLASTYVKTGRHEEALGVWEELLKADKVVTPDTQLRALCGVIDAQASLFDLATQQKREKDSATLLGVHTVESLRDGLETNLHIALQKPGLHVERYNALLLDLLLRTTRESRGKDSQLRLLQQAIATTLSSNVLTGYEVALVLCEEDHADFLFQNVNSTESTKNGVPYFRLRLGLRFAHLYPSHGLALATIASLSQSSADRKKVLCEKALRADDTCLIGWQLLADLQIAEGAYSGAADSIKRGFKSLELWRTKYGLQLFAKELRLHLTEGHLHLETKAYEEAERVYRFVLDGADKLGNREAEELVKAALEGRVKVAIAQDDLKETEDRLEALLSFDNTNHWALAEKGWLDFKKGNAENAVHLLEKAVAICGNNSTYRRRLGLSYWETGEQSGKERAVAQLVEAARLDPKEAGVFRYLGHYYYQIAGDMRRAARSYQKAINLDPEDLEAGEALCNLLEKGGQIVLEGAICREASQHSPRAYWAWRRLGYIQVQAKQWSEAVSNLQHALRGYSSDGCLWEALGLAYQQLGMLTAALKAYERVVSLGNTSPIFALLQSGIILQSLASYTQAIDIFRNALDKVPGNVVAQCGLAAALLGRARQCTSVGALAWAARLLQEAADAAHQCTSSNGTVAAAWKLLGDIEVAYAQILPCDLMDSISDGITREDFNEQEAASFCDQVLLWYQQRKAASKRAQRAYLHLLHICPQQGHVYGDLAMAIKLDHSLDQNAPPSESTRLDPERTVLSGLRLDTSRADLWFIFGVLVQHKALKQHAFIQALRLDAYHSSTWAHLGQLYLQERELELAKQAFDRSRSADPTLSLPWAGMAFLHSLSDGKKEMDEAFASCLYAVHLLPVMQVQLGLARLAERTRHLSTAQVYAAIEQCVQRAPHSVEALNLKGLVCESRGSLSTAISAFQLARHIIEEGLGKTNSTAAGKLNCVLLNLARVLCKAGRARDAVQVYEILVDSGVLMEEPEALRSYAVAAWLGNRKELAAAIAQQAVEVNGESASHTLFFRMTYWLSRPLLVLEDLRRASMDLFRNMIFGSTALAMAIMADHQQSVAGVLYRSNILFDHERGPQAHHLVADWKQGKHEEGHLYNSTIEELLKAMHSFPDSISTRAKLGQKLTESTYGNCAYLSLRCCDVPGPVPQQDLCTSLVGAVLADATNAEHSVLPKLLRWVHMEPWNKTAKSSLVLTLQQVQKPNVHLAVGRLALTQPVSDPVSLDIDVLLKVCASNAALEHGDTAAALQHAKAACLLNASAECNFVASFHLARCYLATQNLPLLRVEVKKCRRNLKPDDLLGHLKLSEMEDKLGLQTENQNSSFERAIGLKSTAHPKVWTSLWHLRKAQGLLQAEDYISAEKAAGQACAVHPESAPLHLFHGALCLSLFNLGGYPQQLTSAVRSLSKAASQGGPSEVCVAGVLLAQAETSKGNIRSRNAQKWEQVLRSAWKCWPAEDRPGELYFQMGLLAEQFKDTSHAGMYAPESLQSKRSWMQRAAHANPACRRYWELLL</sequence>
<dbReference type="InterPro" id="IPR002885">
    <property type="entry name" value="PPR_rpt"/>
</dbReference>
<dbReference type="Gene3D" id="1.25.40.10">
    <property type="entry name" value="Tetratricopeptide repeat domain"/>
    <property type="match status" value="7"/>
</dbReference>
<dbReference type="EMBL" id="ABEU02000009">
    <property type="protein sequence ID" value="PNR48092.1"/>
    <property type="molecule type" value="Genomic_DNA"/>
</dbReference>
<feature type="repeat" description="TPR" evidence="3">
    <location>
        <begin position="898"/>
        <end position="931"/>
    </location>
</feature>
<dbReference type="Pfam" id="PF01535">
    <property type="entry name" value="PPR"/>
    <property type="match status" value="1"/>
</dbReference>
<organism evidence="4">
    <name type="scientific">Physcomitrium patens</name>
    <name type="common">Spreading-leaved earth moss</name>
    <name type="synonym">Physcomitrella patens</name>
    <dbReference type="NCBI Taxonomy" id="3218"/>
    <lineage>
        <taxon>Eukaryota</taxon>
        <taxon>Viridiplantae</taxon>
        <taxon>Streptophyta</taxon>
        <taxon>Embryophyta</taxon>
        <taxon>Bryophyta</taxon>
        <taxon>Bryophytina</taxon>
        <taxon>Bryopsida</taxon>
        <taxon>Funariidae</taxon>
        <taxon>Funariales</taxon>
        <taxon>Funariaceae</taxon>
        <taxon>Physcomitrium</taxon>
    </lineage>
</organism>
<evidence type="ECO:0000256" key="2">
    <source>
        <dbReference type="ARBA" id="ARBA00022803"/>
    </source>
</evidence>
<dbReference type="PROSITE" id="PS50005">
    <property type="entry name" value="TPR"/>
    <property type="match status" value="3"/>
</dbReference>
<feature type="repeat" description="TPR" evidence="3">
    <location>
        <begin position="630"/>
        <end position="663"/>
    </location>
</feature>
<dbReference type="EnsemblPlants" id="Pp3c9_11110V3.2">
    <property type="protein sequence ID" value="Pp3c9_11110V3.2"/>
    <property type="gene ID" value="Pp3c9_11110"/>
</dbReference>
<reference evidence="4 6" key="2">
    <citation type="journal article" date="2018" name="Plant J.">
        <title>The Physcomitrella patens chromosome-scale assembly reveals moss genome structure and evolution.</title>
        <authorList>
            <person name="Lang D."/>
            <person name="Ullrich K.K."/>
            <person name="Murat F."/>
            <person name="Fuchs J."/>
            <person name="Jenkins J."/>
            <person name="Haas F.B."/>
            <person name="Piednoel M."/>
            <person name="Gundlach H."/>
            <person name="Van Bel M."/>
            <person name="Meyberg R."/>
            <person name="Vives C."/>
            <person name="Morata J."/>
            <person name="Symeonidi A."/>
            <person name="Hiss M."/>
            <person name="Muchero W."/>
            <person name="Kamisugi Y."/>
            <person name="Saleh O."/>
            <person name="Blanc G."/>
            <person name="Decker E.L."/>
            <person name="van Gessel N."/>
            <person name="Grimwood J."/>
            <person name="Hayes R.D."/>
            <person name="Graham S.W."/>
            <person name="Gunter L.E."/>
            <person name="McDaniel S.F."/>
            <person name="Hoernstein S.N.W."/>
            <person name="Larsson A."/>
            <person name="Li F.W."/>
            <person name="Perroud P.F."/>
            <person name="Phillips J."/>
            <person name="Ranjan P."/>
            <person name="Rokshar D.S."/>
            <person name="Rothfels C.J."/>
            <person name="Schneider L."/>
            <person name="Shu S."/>
            <person name="Stevenson D.W."/>
            <person name="Thummler F."/>
            <person name="Tillich M."/>
            <person name="Villarreal Aguilar J.C."/>
            <person name="Widiez T."/>
            <person name="Wong G.K."/>
            <person name="Wymore A."/>
            <person name="Zhang Y."/>
            <person name="Zimmer A.D."/>
            <person name="Quatrano R.S."/>
            <person name="Mayer K.F.X."/>
            <person name="Goodstein D."/>
            <person name="Casacuberta J.M."/>
            <person name="Vandepoele K."/>
            <person name="Reski R."/>
            <person name="Cuming A.C."/>
            <person name="Tuskan G.A."/>
            <person name="Maumus F."/>
            <person name="Salse J."/>
            <person name="Schmutz J."/>
            <person name="Rensing S.A."/>
        </authorList>
    </citation>
    <scope>NUCLEOTIDE SEQUENCE [LARGE SCALE GENOMIC DNA]</scope>
    <source>
        <strain evidence="5 6">cv. Gransden 2004</strain>
    </source>
</reference>
<dbReference type="PANTHER" id="PTHR15704:SF7">
    <property type="entry name" value="SUPERKILLER COMPLEX PROTEIN 3"/>
    <property type="match status" value="1"/>
</dbReference>
<dbReference type="GO" id="GO:0055087">
    <property type="term" value="C:Ski complex"/>
    <property type="evidence" value="ECO:0000318"/>
    <property type="project" value="GO_Central"/>
</dbReference>
<reference evidence="4 6" key="1">
    <citation type="journal article" date="2008" name="Science">
        <title>The Physcomitrella genome reveals evolutionary insights into the conquest of land by plants.</title>
        <authorList>
            <person name="Rensing S."/>
            <person name="Lang D."/>
            <person name="Zimmer A."/>
            <person name="Terry A."/>
            <person name="Salamov A."/>
            <person name="Shapiro H."/>
            <person name="Nishiyama T."/>
            <person name="Perroud P.-F."/>
            <person name="Lindquist E."/>
            <person name="Kamisugi Y."/>
            <person name="Tanahashi T."/>
            <person name="Sakakibara K."/>
            <person name="Fujita T."/>
            <person name="Oishi K."/>
            <person name="Shin-I T."/>
            <person name="Kuroki Y."/>
            <person name="Toyoda A."/>
            <person name="Suzuki Y."/>
            <person name="Hashimoto A."/>
            <person name="Yamaguchi K."/>
            <person name="Sugano A."/>
            <person name="Kohara Y."/>
            <person name="Fujiyama A."/>
            <person name="Anterola A."/>
            <person name="Aoki S."/>
            <person name="Ashton N."/>
            <person name="Barbazuk W.B."/>
            <person name="Barker E."/>
            <person name="Bennetzen J."/>
            <person name="Bezanilla M."/>
            <person name="Blankenship R."/>
            <person name="Cho S.H."/>
            <person name="Dutcher S."/>
            <person name="Estelle M."/>
            <person name="Fawcett J.A."/>
            <person name="Gundlach H."/>
            <person name="Hanada K."/>
            <person name="Heyl A."/>
            <person name="Hicks K.A."/>
            <person name="Hugh J."/>
            <person name="Lohr M."/>
            <person name="Mayer K."/>
            <person name="Melkozernov A."/>
            <person name="Murata T."/>
            <person name="Nelson D."/>
            <person name="Pils B."/>
            <person name="Prigge M."/>
            <person name="Reiss B."/>
            <person name="Renner T."/>
            <person name="Rombauts S."/>
            <person name="Rushton P."/>
            <person name="Sanderfoot A."/>
            <person name="Schween G."/>
            <person name="Shiu S.-H."/>
            <person name="Stueber K."/>
            <person name="Theodoulou F.L."/>
            <person name="Tu H."/>
            <person name="Van de Peer Y."/>
            <person name="Verrier P.J."/>
            <person name="Waters E."/>
            <person name="Wood A."/>
            <person name="Yang L."/>
            <person name="Cove D."/>
            <person name="Cuming A."/>
            <person name="Hasebe M."/>
            <person name="Lucas S."/>
            <person name="Mishler D.B."/>
            <person name="Reski R."/>
            <person name="Grigoriev I."/>
            <person name="Quatrano R.S."/>
            <person name="Boore J.L."/>
        </authorList>
    </citation>
    <scope>NUCLEOTIDE SEQUENCE [LARGE SCALE GENOMIC DNA]</scope>
    <source>
        <strain evidence="5 6">cv. Gransden 2004</strain>
    </source>
</reference>
<feature type="repeat" description="TPR" evidence="3">
    <location>
        <begin position="665"/>
        <end position="698"/>
    </location>
</feature>
<dbReference type="Gramene" id="Pp3c9_11110V3.2">
    <property type="protein sequence ID" value="Pp3c9_11110V3.2"/>
    <property type="gene ID" value="Pp3c9_11110"/>
</dbReference>